<dbReference type="AlphaFoldDB" id="A0ABD0XGF1"/>
<comment type="caution">
    <text evidence="2">The sequence shown here is derived from an EMBL/GenBank/DDBJ whole genome shotgun (WGS) entry which is preliminary data.</text>
</comment>
<gene>
    <name evidence="2" type="ORF">UPYG_G00142910</name>
</gene>
<accession>A0ABD0XGF1</accession>
<reference evidence="2 3" key="1">
    <citation type="submission" date="2024-06" db="EMBL/GenBank/DDBJ databases">
        <authorList>
            <person name="Pan Q."/>
            <person name="Wen M."/>
            <person name="Jouanno E."/>
            <person name="Zahm M."/>
            <person name="Klopp C."/>
            <person name="Cabau C."/>
            <person name="Louis A."/>
            <person name="Berthelot C."/>
            <person name="Parey E."/>
            <person name="Roest Crollius H."/>
            <person name="Montfort J."/>
            <person name="Robinson-Rechavi M."/>
            <person name="Bouchez O."/>
            <person name="Lampietro C."/>
            <person name="Lopez Roques C."/>
            <person name="Donnadieu C."/>
            <person name="Postlethwait J."/>
            <person name="Bobe J."/>
            <person name="Verreycken H."/>
            <person name="Guiguen Y."/>
        </authorList>
    </citation>
    <scope>NUCLEOTIDE SEQUENCE [LARGE SCALE GENOMIC DNA]</scope>
    <source>
        <strain evidence="2">Up_M1</strain>
        <tissue evidence="2">Testis</tissue>
    </source>
</reference>
<proteinExistence type="predicted"/>
<sequence length="798" mass="85738">MIMMSKSSSDKSNSTTHLICPQPSSLSDPGPNTDGPSLSLHMDTLLDYSVVSKETLSLAESGQSATPLQQTGVTWEPRAKLLAVNQKTMSTPKTMLTPYLKHVGFNRQNSCCPGLSPMHFSKTWNIENETLPNCSGISCFDDTVEFSCFGPNVVEPADCSSTMDLSNTCPDTCLSKKYCVKTPPEEEDYHKDLQKCSDICLSLQDCPVPTNLGETMSINGSSVSRYSMEETNKMFSIKENVNTAENSNLCLCLSDGPVPTIVQNTISVNVSNVCRSALEGTRDLFQCCAVSQNSLEHKVQNLTTEVAVPAVVLNPNLPSSGVSHGNITHVISPDRMFSLEHQVQNLTTEIVVIPSSNLATSSVTDCNVTHIISPDGEVFKTCTVPLSSSISGVLCDSESKKMRKNTKNGTSECQTEQDGHNPTLILTEPINVTTGLNSVEHIRPMNSKFEACQPVMPGYTTEVTSVCNAHPLSSLEILTDPEPTTSPEVDVSTSLAQFKPGPSHSICNESADNHKSDIFNLDDTFDFDSNRLLTSTPMVMSNAVGKQERTSDVRKSLSSGCLLKPAQPPVPSDIVTDRKMFLQPQSATSCTKSRLPLPTTLSQLPLRTAKTKTKLVPVVPAPVAPSETFSAIPGSRSKLCAHALGYVAAVSQQALADNGSSSRLSKIPESVLTSTGLMKPQASSLQPGILSLRPPTCKSSAKPSLSVGVNRKSLQAPGSCALPIAKRKKLDGPGLSTSSHVEKLLARCGKKPTNNLKSAPAKKQTSGCANCVVLQQELEKCRQELKYLQEKDARSRAV</sequence>
<evidence type="ECO:0000313" key="3">
    <source>
        <dbReference type="Proteomes" id="UP001557470"/>
    </source>
</evidence>
<organism evidence="2 3">
    <name type="scientific">Umbra pygmaea</name>
    <name type="common">Eastern mudminnow</name>
    <dbReference type="NCBI Taxonomy" id="75934"/>
    <lineage>
        <taxon>Eukaryota</taxon>
        <taxon>Metazoa</taxon>
        <taxon>Chordata</taxon>
        <taxon>Craniata</taxon>
        <taxon>Vertebrata</taxon>
        <taxon>Euteleostomi</taxon>
        <taxon>Actinopterygii</taxon>
        <taxon>Neopterygii</taxon>
        <taxon>Teleostei</taxon>
        <taxon>Protacanthopterygii</taxon>
        <taxon>Esociformes</taxon>
        <taxon>Umbridae</taxon>
        <taxon>Umbra</taxon>
    </lineage>
</organism>
<keyword evidence="3" id="KW-1185">Reference proteome</keyword>
<dbReference type="EMBL" id="JAGEUA010000004">
    <property type="protein sequence ID" value="KAL0984538.1"/>
    <property type="molecule type" value="Genomic_DNA"/>
</dbReference>
<feature type="region of interest" description="Disordered" evidence="1">
    <location>
        <begin position="403"/>
        <end position="422"/>
    </location>
</feature>
<dbReference type="Proteomes" id="UP001557470">
    <property type="component" value="Unassembled WGS sequence"/>
</dbReference>
<evidence type="ECO:0000256" key="1">
    <source>
        <dbReference type="SAM" id="MobiDB-lite"/>
    </source>
</evidence>
<feature type="compositionally biased region" description="Low complexity" evidence="1">
    <location>
        <begin position="1"/>
        <end position="14"/>
    </location>
</feature>
<protein>
    <submittedName>
        <fullName evidence="2">Uncharacterized protein</fullName>
    </submittedName>
</protein>
<feature type="region of interest" description="Disordered" evidence="1">
    <location>
        <begin position="1"/>
        <end position="39"/>
    </location>
</feature>
<feature type="compositionally biased region" description="Polar residues" evidence="1">
    <location>
        <begin position="407"/>
        <end position="416"/>
    </location>
</feature>
<evidence type="ECO:0000313" key="2">
    <source>
        <dbReference type="EMBL" id="KAL0984538.1"/>
    </source>
</evidence>
<name>A0ABD0XGF1_UMBPY</name>